<feature type="transmembrane region" description="Helical" evidence="9">
    <location>
        <begin position="300"/>
        <end position="323"/>
    </location>
</feature>
<evidence type="ECO:0000256" key="9">
    <source>
        <dbReference type="HAMAP-Rule" id="MF_00024"/>
    </source>
</evidence>
<dbReference type="AlphaFoldDB" id="A0A512NQK4"/>
<name>A0A512NQK4_9HYPH</name>
<dbReference type="OrthoDB" id="9811967at2"/>
<feature type="transmembrane region" description="Helical" evidence="9">
    <location>
        <begin position="161"/>
        <end position="182"/>
    </location>
</feature>
<comment type="subcellular location">
    <subcellularLocation>
        <location evidence="1 9">Cell membrane</location>
        <topology evidence="1 9">Multi-pass membrane protein</topology>
    </subcellularLocation>
</comment>
<evidence type="ECO:0000256" key="2">
    <source>
        <dbReference type="ARBA" id="ARBA00004953"/>
    </source>
</evidence>
<comment type="pathway">
    <text evidence="2 9">Cofactor biosynthesis; adenosylcobalamin biosynthesis.</text>
</comment>
<keyword evidence="8 9" id="KW-0472">Membrane</keyword>
<evidence type="ECO:0000256" key="5">
    <source>
        <dbReference type="ARBA" id="ARBA00022573"/>
    </source>
</evidence>
<comment type="similarity">
    <text evidence="3 9">Belongs to the CobD/CbiB family.</text>
</comment>
<protein>
    <recommendedName>
        <fullName evidence="9">Cobalamin biosynthesis protein CobD</fullName>
    </recommendedName>
</protein>
<evidence type="ECO:0000256" key="6">
    <source>
        <dbReference type="ARBA" id="ARBA00022692"/>
    </source>
</evidence>
<dbReference type="GO" id="GO:0005886">
    <property type="term" value="C:plasma membrane"/>
    <property type="evidence" value="ECO:0007669"/>
    <property type="project" value="UniProtKB-SubCell"/>
</dbReference>
<dbReference type="RefSeq" id="WP_147156549.1">
    <property type="nucleotide sequence ID" value="NZ_BKAJ01000208.1"/>
</dbReference>
<keyword evidence="4 9" id="KW-1003">Cell membrane</keyword>
<comment type="function">
    <text evidence="9">Converts cobyric acid to cobinamide by the addition of aminopropanol on the F carboxylic group.</text>
</comment>
<dbReference type="Pfam" id="PF03186">
    <property type="entry name" value="CobD_Cbib"/>
    <property type="match status" value="1"/>
</dbReference>
<keyword evidence="6 9" id="KW-0812">Transmembrane</keyword>
<dbReference type="NCBIfam" id="TIGR00380">
    <property type="entry name" value="cobal_cbiB"/>
    <property type="match status" value="1"/>
</dbReference>
<evidence type="ECO:0000256" key="8">
    <source>
        <dbReference type="ARBA" id="ARBA00023136"/>
    </source>
</evidence>
<dbReference type="PANTHER" id="PTHR34308:SF1">
    <property type="entry name" value="COBALAMIN BIOSYNTHESIS PROTEIN CBIB"/>
    <property type="match status" value="1"/>
</dbReference>
<gene>
    <name evidence="9 10" type="primary">cobD</name>
    <name evidence="10" type="ORF">RSO01_84000</name>
</gene>
<proteinExistence type="inferred from homology"/>
<feature type="transmembrane region" description="Helical" evidence="9">
    <location>
        <begin position="219"/>
        <end position="240"/>
    </location>
</feature>
<evidence type="ECO:0000256" key="1">
    <source>
        <dbReference type="ARBA" id="ARBA00004651"/>
    </source>
</evidence>
<comment type="caution">
    <text evidence="10">The sequence shown here is derived from an EMBL/GenBank/DDBJ whole genome shotgun (WGS) entry which is preliminary data.</text>
</comment>
<sequence>MFADLALVAIATEAMVGYPDAVYRLIGHPVTWIGRLITWCDDTWNSAARSPRERRLYGVVTLLLLLVVSLLVGLAIMALLERLFPSLIALILCGVLASTLLAQRSLDTHVMAVAKGLETEGLAGGRTAVAHIVGRETENLDEAAVCRAAIESLAENFSDGVVAPLFWMVVLGLPGALAYKAINTADSMIGHKTERHQAFGWASARCDDLVNLPASRLSALWLVLAAVPLGFSPAGAFRTIGRDAGHHRSPNAGWPEAAMAGALGIRLSGPRVYDGVRVEERWVGEGKSDLTAKDIRRALMLYRTACGLQVAVLALMVFGLRIATK</sequence>
<dbReference type="HAMAP" id="MF_00024">
    <property type="entry name" value="CobD_CbiB"/>
    <property type="match status" value="1"/>
</dbReference>
<evidence type="ECO:0000313" key="10">
    <source>
        <dbReference type="EMBL" id="GEP61234.1"/>
    </source>
</evidence>
<dbReference type="UniPathway" id="UPA00148"/>
<keyword evidence="5 9" id="KW-0169">Cobalamin biosynthesis</keyword>
<evidence type="ECO:0000256" key="3">
    <source>
        <dbReference type="ARBA" id="ARBA00006263"/>
    </source>
</evidence>
<evidence type="ECO:0000256" key="7">
    <source>
        <dbReference type="ARBA" id="ARBA00022989"/>
    </source>
</evidence>
<reference evidence="10 11" key="1">
    <citation type="submission" date="2019-07" db="EMBL/GenBank/DDBJ databases">
        <title>Whole genome shotgun sequence of Reyranella soli NBRC 108950.</title>
        <authorList>
            <person name="Hosoyama A."/>
            <person name="Uohara A."/>
            <person name="Ohji S."/>
            <person name="Ichikawa N."/>
        </authorList>
    </citation>
    <scope>NUCLEOTIDE SEQUENCE [LARGE SCALE GENOMIC DNA]</scope>
    <source>
        <strain evidence="10 11">NBRC 108950</strain>
    </source>
</reference>
<accession>A0A512NQK4</accession>
<dbReference type="PANTHER" id="PTHR34308">
    <property type="entry name" value="COBALAMIN BIOSYNTHESIS PROTEIN CBIB"/>
    <property type="match status" value="1"/>
</dbReference>
<dbReference type="EMBL" id="BKAJ01000208">
    <property type="protein sequence ID" value="GEP61234.1"/>
    <property type="molecule type" value="Genomic_DNA"/>
</dbReference>
<evidence type="ECO:0000256" key="4">
    <source>
        <dbReference type="ARBA" id="ARBA00022475"/>
    </source>
</evidence>
<keyword evidence="7 9" id="KW-1133">Transmembrane helix</keyword>
<dbReference type="GO" id="GO:0015420">
    <property type="term" value="F:ABC-type vitamin B12 transporter activity"/>
    <property type="evidence" value="ECO:0007669"/>
    <property type="project" value="UniProtKB-UniRule"/>
</dbReference>
<dbReference type="Proteomes" id="UP000321058">
    <property type="component" value="Unassembled WGS sequence"/>
</dbReference>
<feature type="transmembrane region" description="Helical" evidence="9">
    <location>
        <begin position="83"/>
        <end position="102"/>
    </location>
</feature>
<dbReference type="GO" id="GO:0009236">
    <property type="term" value="P:cobalamin biosynthetic process"/>
    <property type="evidence" value="ECO:0007669"/>
    <property type="project" value="UniProtKB-UniRule"/>
</dbReference>
<evidence type="ECO:0000313" key="11">
    <source>
        <dbReference type="Proteomes" id="UP000321058"/>
    </source>
</evidence>
<feature type="transmembrane region" description="Helical" evidence="9">
    <location>
        <begin position="56"/>
        <end position="77"/>
    </location>
</feature>
<dbReference type="GO" id="GO:0048472">
    <property type="term" value="F:threonine-phosphate decarboxylase activity"/>
    <property type="evidence" value="ECO:0007669"/>
    <property type="project" value="InterPro"/>
</dbReference>
<keyword evidence="11" id="KW-1185">Reference proteome</keyword>
<organism evidence="10 11">
    <name type="scientific">Reyranella soli</name>
    <dbReference type="NCBI Taxonomy" id="1230389"/>
    <lineage>
        <taxon>Bacteria</taxon>
        <taxon>Pseudomonadati</taxon>
        <taxon>Pseudomonadota</taxon>
        <taxon>Alphaproteobacteria</taxon>
        <taxon>Hyphomicrobiales</taxon>
        <taxon>Reyranellaceae</taxon>
        <taxon>Reyranella</taxon>
    </lineage>
</organism>
<dbReference type="InterPro" id="IPR004485">
    <property type="entry name" value="Cobalamin_biosynth_CobD/CbiB"/>
</dbReference>